<sequence length="115" mass="11553">MQIELVAVVAVPFSSPSWAAAVLGSLVALEAAKRQIEAASSPSSSPLHSLALSTTVGQGAPGGGAEWVAEGDFGSGGRTHGRRTTVNGKHDGLGDLLNSSAGPSLHLVLRVCQLV</sequence>
<evidence type="ECO:0000313" key="2">
    <source>
        <dbReference type="EnsemblPlants" id="ORGLA12G0002200.1"/>
    </source>
</evidence>
<dbReference type="HOGENOM" id="CLU_2112707_0_0_1"/>
<reference evidence="2 3" key="2">
    <citation type="submission" date="2018-04" db="EMBL/GenBank/DDBJ databases">
        <title>OglaRS2 (Oryza glaberrima Reference Sequence Version 2).</title>
        <authorList>
            <person name="Zhang J."/>
            <person name="Kudrna D."/>
            <person name="Lee S."/>
            <person name="Talag J."/>
            <person name="Rajasekar S."/>
            <person name="Wing R.A."/>
        </authorList>
    </citation>
    <scope>NUCLEOTIDE SEQUENCE [LARGE SCALE GENOMIC DNA]</scope>
    <source>
        <strain evidence="2 3">cv. IRGC 96717</strain>
    </source>
</reference>
<dbReference type="Proteomes" id="UP000007306">
    <property type="component" value="Chromosome 12"/>
</dbReference>
<organism evidence="2 3">
    <name type="scientific">Oryza glaberrima</name>
    <name type="common">African rice</name>
    <dbReference type="NCBI Taxonomy" id="4538"/>
    <lineage>
        <taxon>Eukaryota</taxon>
        <taxon>Viridiplantae</taxon>
        <taxon>Streptophyta</taxon>
        <taxon>Embryophyta</taxon>
        <taxon>Tracheophyta</taxon>
        <taxon>Spermatophyta</taxon>
        <taxon>Magnoliopsida</taxon>
        <taxon>Liliopsida</taxon>
        <taxon>Poales</taxon>
        <taxon>Poaceae</taxon>
        <taxon>BOP clade</taxon>
        <taxon>Oryzoideae</taxon>
        <taxon>Oryzeae</taxon>
        <taxon>Oryzinae</taxon>
        <taxon>Oryza</taxon>
    </lineage>
</organism>
<proteinExistence type="predicted"/>
<dbReference type="Gramene" id="ORGLA12G0002200.1">
    <property type="protein sequence ID" value="ORGLA12G0002200.1"/>
    <property type="gene ID" value="ORGLA12G0002200"/>
</dbReference>
<protein>
    <submittedName>
        <fullName evidence="2">Uncharacterized protein</fullName>
    </submittedName>
</protein>
<dbReference type="AlphaFoldDB" id="I1R3B6"/>
<accession>I1R3B6</accession>
<reference evidence="2" key="1">
    <citation type="submission" date="2015-06" db="UniProtKB">
        <authorList>
            <consortium name="EnsemblPlants"/>
        </authorList>
    </citation>
    <scope>IDENTIFICATION</scope>
</reference>
<dbReference type="EnsemblPlants" id="ORGLA12G0002200.1">
    <property type="protein sequence ID" value="ORGLA12G0002200.1"/>
    <property type="gene ID" value="ORGLA12G0002200"/>
</dbReference>
<name>I1R3B6_ORYGL</name>
<feature type="compositionally biased region" description="Low complexity" evidence="1">
    <location>
        <begin position="38"/>
        <end position="53"/>
    </location>
</feature>
<evidence type="ECO:0000313" key="3">
    <source>
        <dbReference type="Proteomes" id="UP000007306"/>
    </source>
</evidence>
<keyword evidence="3" id="KW-1185">Reference proteome</keyword>
<feature type="region of interest" description="Disordered" evidence="1">
    <location>
        <begin position="38"/>
        <end position="87"/>
    </location>
</feature>
<evidence type="ECO:0000256" key="1">
    <source>
        <dbReference type="SAM" id="MobiDB-lite"/>
    </source>
</evidence>